<evidence type="ECO:0000313" key="2">
    <source>
        <dbReference type="Proteomes" id="UP000214720"/>
    </source>
</evidence>
<gene>
    <name evidence="1" type="ORF">BSU04_27370</name>
</gene>
<dbReference type="EMBL" id="MTHB01000183">
    <property type="protein sequence ID" value="OXC75350.1"/>
    <property type="molecule type" value="Genomic_DNA"/>
</dbReference>
<name>A0A226WX27_CABSO</name>
<protein>
    <submittedName>
        <fullName evidence="1">Uncharacterized protein</fullName>
    </submittedName>
</protein>
<accession>A0A226WX27</accession>
<evidence type="ECO:0000313" key="1">
    <source>
        <dbReference type="EMBL" id="OXC75350.1"/>
    </source>
</evidence>
<sequence>MVAIGANVNGIGVNGRSVDGTTATTVMAGATNVSGTAKTITIEPVRFDKFFVVLKVSKCAAAFSRQQVIDPSNLK</sequence>
<reference evidence="2" key="1">
    <citation type="submission" date="2017-01" db="EMBL/GenBank/DDBJ databases">
        <title>Genome Analysis of Deinococcus marmoris KOPRI26562.</title>
        <authorList>
            <person name="Kim J.H."/>
            <person name="Oh H.-M."/>
        </authorList>
    </citation>
    <scope>NUCLEOTIDE SEQUENCE [LARGE SCALE GENOMIC DNA]</scope>
    <source>
        <strain evidence="2">PAMC 26633</strain>
    </source>
</reference>
<dbReference type="AlphaFoldDB" id="A0A226WX27"/>
<dbReference type="Proteomes" id="UP000214720">
    <property type="component" value="Unassembled WGS sequence"/>
</dbReference>
<organism evidence="1 2">
    <name type="scientific">Caballeronia sordidicola</name>
    <name type="common">Burkholderia sordidicola</name>
    <dbReference type="NCBI Taxonomy" id="196367"/>
    <lineage>
        <taxon>Bacteria</taxon>
        <taxon>Pseudomonadati</taxon>
        <taxon>Pseudomonadota</taxon>
        <taxon>Betaproteobacteria</taxon>
        <taxon>Burkholderiales</taxon>
        <taxon>Burkholderiaceae</taxon>
        <taxon>Caballeronia</taxon>
    </lineage>
</organism>
<comment type="caution">
    <text evidence="1">The sequence shown here is derived from an EMBL/GenBank/DDBJ whole genome shotgun (WGS) entry which is preliminary data.</text>
</comment>
<proteinExistence type="predicted"/>